<gene>
    <name evidence="2" type="ORF">K466DRAFT_501367</name>
</gene>
<keyword evidence="3" id="KW-1185">Reference proteome</keyword>
<keyword evidence="1" id="KW-0812">Transmembrane</keyword>
<dbReference type="Proteomes" id="UP000308197">
    <property type="component" value="Unassembled WGS sequence"/>
</dbReference>
<evidence type="ECO:0000313" key="3">
    <source>
        <dbReference type="Proteomes" id="UP000308197"/>
    </source>
</evidence>
<organism evidence="2 3">
    <name type="scientific">Polyporus arcularius HHB13444</name>
    <dbReference type="NCBI Taxonomy" id="1314778"/>
    <lineage>
        <taxon>Eukaryota</taxon>
        <taxon>Fungi</taxon>
        <taxon>Dikarya</taxon>
        <taxon>Basidiomycota</taxon>
        <taxon>Agaricomycotina</taxon>
        <taxon>Agaricomycetes</taxon>
        <taxon>Polyporales</taxon>
        <taxon>Polyporaceae</taxon>
        <taxon>Polyporus</taxon>
    </lineage>
</organism>
<dbReference type="EMBL" id="ML211548">
    <property type="protein sequence ID" value="TFK81879.1"/>
    <property type="molecule type" value="Genomic_DNA"/>
</dbReference>
<keyword evidence="1" id="KW-0472">Membrane</keyword>
<accession>A0A5C3NYL0</accession>
<protein>
    <submittedName>
        <fullName evidence="2">Uncharacterized protein</fullName>
    </submittedName>
</protein>
<feature type="transmembrane region" description="Helical" evidence="1">
    <location>
        <begin position="21"/>
        <end position="42"/>
    </location>
</feature>
<evidence type="ECO:0000313" key="2">
    <source>
        <dbReference type="EMBL" id="TFK81879.1"/>
    </source>
</evidence>
<sequence length="131" mass="14346">GDSIVWWRAWVLWPDNRVIRSICAIVILLTTTQAAAAGNTIPAPQLGLGSVATRGTMFSGDAWGIAAGLSSFLTNAVATSLIAYRAWEHRRVVMSYLRGQSRRTQVERTLALLVESGLLYCALWVSTVLPW</sequence>
<name>A0A5C3NYL0_9APHY</name>
<feature type="transmembrane region" description="Helical" evidence="1">
    <location>
        <begin position="108"/>
        <end position="129"/>
    </location>
</feature>
<dbReference type="InParanoid" id="A0A5C3NYL0"/>
<evidence type="ECO:0000256" key="1">
    <source>
        <dbReference type="SAM" id="Phobius"/>
    </source>
</evidence>
<reference evidence="2 3" key="1">
    <citation type="journal article" date="2019" name="Nat. Ecol. Evol.">
        <title>Megaphylogeny resolves global patterns of mushroom evolution.</title>
        <authorList>
            <person name="Varga T."/>
            <person name="Krizsan K."/>
            <person name="Foldi C."/>
            <person name="Dima B."/>
            <person name="Sanchez-Garcia M."/>
            <person name="Sanchez-Ramirez S."/>
            <person name="Szollosi G.J."/>
            <person name="Szarkandi J.G."/>
            <person name="Papp V."/>
            <person name="Albert L."/>
            <person name="Andreopoulos W."/>
            <person name="Angelini C."/>
            <person name="Antonin V."/>
            <person name="Barry K.W."/>
            <person name="Bougher N.L."/>
            <person name="Buchanan P."/>
            <person name="Buyck B."/>
            <person name="Bense V."/>
            <person name="Catcheside P."/>
            <person name="Chovatia M."/>
            <person name="Cooper J."/>
            <person name="Damon W."/>
            <person name="Desjardin D."/>
            <person name="Finy P."/>
            <person name="Geml J."/>
            <person name="Haridas S."/>
            <person name="Hughes K."/>
            <person name="Justo A."/>
            <person name="Karasinski D."/>
            <person name="Kautmanova I."/>
            <person name="Kiss B."/>
            <person name="Kocsube S."/>
            <person name="Kotiranta H."/>
            <person name="LaButti K.M."/>
            <person name="Lechner B.E."/>
            <person name="Liimatainen K."/>
            <person name="Lipzen A."/>
            <person name="Lukacs Z."/>
            <person name="Mihaltcheva S."/>
            <person name="Morgado L.N."/>
            <person name="Niskanen T."/>
            <person name="Noordeloos M.E."/>
            <person name="Ohm R.A."/>
            <person name="Ortiz-Santana B."/>
            <person name="Ovrebo C."/>
            <person name="Racz N."/>
            <person name="Riley R."/>
            <person name="Savchenko A."/>
            <person name="Shiryaev A."/>
            <person name="Soop K."/>
            <person name="Spirin V."/>
            <person name="Szebenyi C."/>
            <person name="Tomsovsky M."/>
            <person name="Tulloss R.E."/>
            <person name="Uehling J."/>
            <person name="Grigoriev I.V."/>
            <person name="Vagvolgyi C."/>
            <person name="Papp T."/>
            <person name="Martin F.M."/>
            <person name="Miettinen O."/>
            <person name="Hibbett D.S."/>
            <person name="Nagy L.G."/>
        </authorList>
    </citation>
    <scope>NUCLEOTIDE SEQUENCE [LARGE SCALE GENOMIC DNA]</scope>
    <source>
        <strain evidence="2 3">HHB13444</strain>
    </source>
</reference>
<dbReference type="AlphaFoldDB" id="A0A5C3NYL0"/>
<feature type="non-terminal residue" evidence="2">
    <location>
        <position position="1"/>
    </location>
</feature>
<keyword evidence="1" id="KW-1133">Transmembrane helix</keyword>
<feature type="transmembrane region" description="Helical" evidence="1">
    <location>
        <begin position="62"/>
        <end position="87"/>
    </location>
</feature>
<proteinExistence type="predicted"/>